<evidence type="ECO:0000313" key="4">
    <source>
        <dbReference type="Proteomes" id="UP000076643"/>
    </source>
</evidence>
<dbReference type="InterPro" id="IPR029052">
    <property type="entry name" value="Metallo-depent_PP-like"/>
</dbReference>
<proteinExistence type="predicted"/>
<feature type="signal peptide" evidence="1">
    <location>
        <begin position="1"/>
        <end position="22"/>
    </location>
</feature>
<dbReference type="AlphaFoldDB" id="A0A166VGR3"/>
<dbReference type="PRINTS" id="PR00114">
    <property type="entry name" value="STPHPHTASE"/>
</dbReference>
<dbReference type="InterPro" id="IPR006186">
    <property type="entry name" value="Ser/Thr-sp_prot-phosphatase"/>
</dbReference>
<dbReference type="PATRIC" id="fig|1365250.3.peg.4094"/>
<dbReference type="PANTHER" id="PTHR46546:SF4">
    <property type="entry name" value="SHEWANELLA-LIKE PROTEIN PHOSPHATASE 1"/>
    <property type="match status" value="1"/>
</dbReference>
<evidence type="ECO:0000259" key="2">
    <source>
        <dbReference type="Pfam" id="PF00149"/>
    </source>
</evidence>
<comment type="caution">
    <text evidence="3">The sequence shown here is derived from an EMBL/GenBank/DDBJ whole genome shotgun (WGS) entry which is preliminary data.</text>
</comment>
<feature type="chain" id="PRO_5007881167" description="Calcineurin-like phosphoesterase domain-containing protein" evidence="1">
    <location>
        <begin position="23"/>
        <end position="351"/>
    </location>
</feature>
<name>A0A166VGR3_9GAMM</name>
<reference evidence="3 4" key="1">
    <citation type="submission" date="2013-07" db="EMBL/GenBank/DDBJ databases">
        <title>Comparative Genomic and Metabolomic Analysis of Twelve Strains of Pseudoalteromonas luteoviolacea.</title>
        <authorList>
            <person name="Vynne N.G."/>
            <person name="Mansson M."/>
            <person name="Gram L."/>
        </authorList>
    </citation>
    <scope>NUCLEOTIDE SEQUENCE [LARGE SCALE GENOMIC DNA]</scope>
    <source>
        <strain evidence="3 4">DSM 6061</strain>
    </source>
</reference>
<evidence type="ECO:0000313" key="3">
    <source>
        <dbReference type="EMBL" id="KZN32711.1"/>
    </source>
</evidence>
<dbReference type="Pfam" id="PF00149">
    <property type="entry name" value="Metallophos"/>
    <property type="match status" value="1"/>
</dbReference>
<dbReference type="PANTHER" id="PTHR46546">
    <property type="entry name" value="SHEWANELLA-LIKE PROTEIN PHOSPHATASE 1"/>
    <property type="match status" value="1"/>
</dbReference>
<keyword evidence="4" id="KW-1185">Reference proteome</keyword>
<dbReference type="EMBL" id="AUYB01000128">
    <property type="protein sequence ID" value="KZN32711.1"/>
    <property type="molecule type" value="Genomic_DNA"/>
</dbReference>
<dbReference type="Gene3D" id="3.60.21.10">
    <property type="match status" value="1"/>
</dbReference>
<evidence type="ECO:0000256" key="1">
    <source>
        <dbReference type="SAM" id="SignalP"/>
    </source>
</evidence>
<sequence length="351" mass="40145">MYRKSKGILGLISLLLSLECMAGFNDGPYVFIHQDGYKAAQICDGEKREFMIVEGKDFDYCGQQIKLNLTPIEPNDTHYKGDFPVVALSDIHGQHTIMMQLLKANQVVDQNGRWIFNKGHLVITGDIFDRGSQVTETLWYIKWLEAEALKAGGRVHFLLGNHEAMVLNGDLRYLHIKYRQTAMVLAQPFEQLFSKNSVLGRWLRQKNTVVEINGNLFLHGGLHPETLKLNLSLKEMNRIFRKELVVKEQGSQGRSDLGRFLYGTDGPLWYRGFFSETPSANFAQLQAHFSVERFIVGHTSHKEVVSRYNGRIIGIDSSIKLGHKGELLLIDKGRYWRADMQGNRTQLNFEK</sequence>
<protein>
    <recommendedName>
        <fullName evidence="2">Calcineurin-like phosphoesterase domain-containing protein</fullName>
    </recommendedName>
</protein>
<dbReference type="RefSeq" id="WP_063365816.1">
    <property type="nucleotide sequence ID" value="NZ_AQHB01000028.1"/>
</dbReference>
<organism evidence="3 4">
    <name type="scientific">Pseudoalteromonas luteoviolacea DSM 6061</name>
    <dbReference type="NCBI Taxonomy" id="1365250"/>
    <lineage>
        <taxon>Bacteria</taxon>
        <taxon>Pseudomonadati</taxon>
        <taxon>Pseudomonadota</taxon>
        <taxon>Gammaproteobacteria</taxon>
        <taxon>Alteromonadales</taxon>
        <taxon>Pseudoalteromonadaceae</taxon>
        <taxon>Pseudoalteromonas</taxon>
    </lineage>
</organism>
<dbReference type="Proteomes" id="UP000076643">
    <property type="component" value="Unassembled WGS sequence"/>
</dbReference>
<gene>
    <name evidence="3" type="ORF">N475_21325</name>
</gene>
<accession>A0A166VGR3</accession>
<feature type="domain" description="Calcineurin-like phosphoesterase" evidence="2">
    <location>
        <begin position="83"/>
        <end position="230"/>
    </location>
</feature>
<dbReference type="SUPFAM" id="SSF56300">
    <property type="entry name" value="Metallo-dependent phosphatases"/>
    <property type="match status" value="1"/>
</dbReference>
<dbReference type="GO" id="GO:0016787">
    <property type="term" value="F:hydrolase activity"/>
    <property type="evidence" value="ECO:0007669"/>
    <property type="project" value="InterPro"/>
</dbReference>
<dbReference type="InterPro" id="IPR004843">
    <property type="entry name" value="Calcineurin-like_PHP"/>
</dbReference>
<keyword evidence="1" id="KW-0732">Signal</keyword>